<dbReference type="EMBL" id="KB096676">
    <property type="protein sequence ID" value="ESO03009.1"/>
    <property type="molecule type" value="Genomic_DNA"/>
</dbReference>
<gene>
    <name evidence="2" type="primary">20204712</name>
    <name evidence="1" type="ORF">HELRODRAFT_173854</name>
</gene>
<protein>
    <recommendedName>
        <fullName evidence="4">Reverse transcriptase domain-containing protein</fullName>
    </recommendedName>
</protein>
<dbReference type="EMBL" id="AMQM01004751">
    <property type="status" value="NOT_ANNOTATED_CDS"/>
    <property type="molecule type" value="Genomic_DNA"/>
</dbReference>
<reference evidence="2" key="3">
    <citation type="submission" date="2015-06" db="UniProtKB">
        <authorList>
            <consortium name="EnsemblMetazoa"/>
        </authorList>
    </citation>
    <scope>IDENTIFICATION</scope>
</reference>
<reference evidence="1 3" key="2">
    <citation type="journal article" date="2013" name="Nature">
        <title>Insights into bilaterian evolution from three spiralian genomes.</title>
        <authorList>
            <person name="Simakov O."/>
            <person name="Marletaz F."/>
            <person name="Cho S.J."/>
            <person name="Edsinger-Gonzales E."/>
            <person name="Havlak P."/>
            <person name="Hellsten U."/>
            <person name="Kuo D.H."/>
            <person name="Larsson T."/>
            <person name="Lv J."/>
            <person name="Arendt D."/>
            <person name="Savage R."/>
            <person name="Osoegawa K."/>
            <person name="de Jong P."/>
            <person name="Grimwood J."/>
            <person name="Chapman J.A."/>
            <person name="Shapiro H."/>
            <person name="Aerts A."/>
            <person name="Otillar R.P."/>
            <person name="Terry A.Y."/>
            <person name="Boore J.L."/>
            <person name="Grigoriev I.V."/>
            <person name="Lindberg D.R."/>
            <person name="Seaver E.C."/>
            <person name="Weisblat D.A."/>
            <person name="Putnam N.H."/>
            <person name="Rokhsar D.S."/>
        </authorList>
    </citation>
    <scope>NUCLEOTIDE SEQUENCE</scope>
</reference>
<evidence type="ECO:0008006" key="4">
    <source>
        <dbReference type="Google" id="ProtNLM"/>
    </source>
</evidence>
<dbReference type="EnsemblMetazoa" id="HelroT173854">
    <property type="protein sequence ID" value="HelroP173854"/>
    <property type="gene ID" value="HelroG173854"/>
</dbReference>
<dbReference type="CTD" id="20204712"/>
<dbReference type="KEGG" id="hro:HELRODRAFT_173854"/>
<evidence type="ECO:0000313" key="2">
    <source>
        <dbReference type="EnsemblMetazoa" id="HelroP173854"/>
    </source>
</evidence>
<dbReference type="OrthoDB" id="6122938at2759"/>
<evidence type="ECO:0000313" key="1">
    <source>
        <dbReference type="EMBL" id="ESO03009.1"/>
    </source>
</evidence>
<sequence length="226" mass="25954">MVKLLPTQGENRLGRVLETRDALTESTREVILVKEQRRGQKWMTDDIVFLMNERKKVESCNPDKYKKLDKTIKKMCVEAKEKWLNDKCEIIEKIKNSNTNALYKNTKEITEIRVCTISGCIKAKSGKIILEKEKVLERSTEYTNNLFDVIHGEKPPIKKDVEGPKILRSEVCAAFSIMKSNTAQGPDEIAGEEIKCLDEFGVEKGPQRELRVIFESIQTTLFRDSV</sequence>
<keyword evidence="3" id="KW-1185">Reference proteome</keyword>
<dbReference type="Proteomes" id="UP000015101">
    <property type="component" value="Unassembled WGS sequence"/>
</dbReference>
<dbReference type="RefSeq" id="XP_009018702.1">
    <property type="nucleotide sequence ID" value="XM_009020454.1"/>
</dbReference>
<organism evidence="2 3">
    <name type="scientific">Helobdella robusta</name>
    <name type="common">Californian leech</name>
    <dbReference type="NCBI Taxonomy" id="6412"/>
    <lineage>
        <taxon>Eukaryota</taxon>
        <taxon>Metazoa</taxon>
        <taxon>Spiralia</taxon>
        <taxon>Lophotrochozoa</taxon>
        <taxon>Annelida</taxon>
        <taxon>Clitellata</taxon>
        <taxon>Hirudinea</taxon>
        <taxon>Rhynchobdellida</taxon>
        <taxon>Glossiphoniidae</taxon>
        <taxon>Helobdella</taxon>
    </lineage>
</organism>
<dbReference type="AlphaFoldDB" id="T1F7B3"/>
<name>T1F7B3_HELRO</name>
<evidence type="ECO:0000313" key="3">
    <source>
        <dbReference type="Proteomes" id="UP000015101"/>
    </source>
</evidence>
<dbReference type="OMA" id="EIRVCTI"/>
<reference evidence="3" key="1">
    <citation type="submission" date="2012-12" db="EMBL/GenBank/DDBJ databases">
        <authorList>
            <person name="Hellsten U."/>
            <person name="Grimwood J."/>
            <person name="Chapman J.A."/>
            <person name="Shapiro H."/>
            <person name="Aerts A."/>
            <person name="Otillar R.P."/>
            <person name="Terry A.Y."/>
            <person name="Boore J.L."/>
            <person name="Simakov O."/>
            <person name="Marletaz F."/>
            <person name="Cho S.-J."/>
            <person name="Edsinger-Gonzales E."/>
            <person name="Havlak P."/>
            <person name="Kuo D.-H."/>
            <person name="Larsson T."/>
            <person name="Lv J."/>
            <person name="Arendt D."/>
            <person name="Savage R."/>
            <person name="Osoegawa K."/>
            <person name="de Jong P."/>
            <person name="Lindberg D.R."/>
            <person name="Seaver E.C."/>
            <person name="Weisblat D.A."/>
            <person name="Putnam N.H."/>
            <person name="Grigoriev I.V."/>
            <person name="Rokhsar D.S."/>
        </authorList>
    </citation>
    <scope>NUCLEOTIDE SEQUENCE</scope>
</reference>
<dbReference type="InParanoid" id="T1F7B3"/>
<accession>T1F7B3</accession>
<dbReference type="GeneID" id="20204712"/>
<dbReference type="HOGENOM" id="CLU_1225972_0_0_1"/>
<proteinExistence type="predicted"/>